<dbReference type="InterPro" id="IPR006104">
    <property type="entry name" value="Glyco_hydro_2_N"/>
</dbReference>
<comment type="caution">
    <text evidence="7">The sequence shown here is derived from an EMBL/GenBank/DDBJ whole genome shotgun (WGS) entry which is preliminary data.</text>
</comment>
<dbReference type="InterPro" id="IPR013783">
    <property type="entry name" value="Ig-like_fold"/>
</dbReference>
<feature type="domain" description="Glycosyl hydrolases family 2 sugar binding" evidence="6">
    <location>
        <begin position="26"/>
        <end position="163"/>
    </location>
</feature>
<keyword evidence="8" id="KW-1185">Reference proteome</keyword>
<protein>
    <submittedName>
        <fullName evidence="7">Glycoside hydrolase family 2</fullName>
    </submittedName>
</protein>
<dbReference type="InterPro" id="IPR051913">
    <property type="entry name" value="GH2_Domain-Containing"/>
</dbReference>
<evidence type="ECO:0000256" key="3">
    <source>
        <dbReference type="ARBA" id="ARBA00023295"/>
    </source>
</evidence>
<reference evidence="7 8" key="1">
    <citation type="submission" date="2018-08" db="EMBL/GenBank/DDBJ databases">
        <title>A genome reference for cultivated species of the human gut microbiota.</title>
        <authorList>
            <person name="Zou Y."/>
            <person name="Xue W."/>
            <person name="Luo G."/>
        </authorList>
    </citation>
    <scope>NUCLEOTIDE SEQUENCE [LARGE SCALE GENOMIC DNA]</scope>
    <source>
        <strain evidence="7 8">TF10-3AC</strain>
    </source>
</reference>
<accession>A0A3E4N1Q3</accession>
<dbReference type="Pfam" id="PF02836">
    <property type="entry name" value="Glyco_hydro_2_C"/>
    <property type="match status" value="1"/>
</dbReference>
<dbReference type="SUPFAM" id="SSF49785">
    <property type="entry name" value="Galactose-binding domain-like"/>
    <property type="match status" value="1"/>
</dbReference>
<keyword evidence="2 7" id="KW-0378">Hydrolase</keyword>
<proteinExistence type="inferred from homology"/>
<evidence type="ECO:0000259" key="4">
    <source>
        <dbReference type="Pfam" id="PF00703"/>
    </source>
</evidence>
<dbReference type="Gene3D" id="3.20.20.80">
    <property type="entry name" value="Glycosidases"/>
    <property type="match status" value="1"/>
</dbReference>
<comment type="similarity">
    <text evidence="1">Belongs to the glycosyl hydrolase 2 family.</text>
</comment>
<evidence type="ECO:0000313" key="7">
    <source>
        <dbReference type="EMBL" id="RGK55893.1"/>
    </source>
</evidence>
<evidence type="ECO:0000313" key="8">
    <source>
        <dbReference type="Proteomes" id="UP000260862"/>
    </source>
</evidence>
<dbReference type="PANTHER" id="PTHR42732">
    <property type="entry name" value="BETA-GALACTOSIDASE"/>
    <property type="match status" value="1"/>
</dbReference>
<dbReference type="SUPFAM" id="SSF49303">
    <property type="entry name" value="beta-Galactosidase/glucuronidase domain"/>
    <property type="match status" value="1"/>
</dbReference>
<keyword evidence="3" id="KW-0326">Glycosidase</keyword>
<evidence type="ECO:0000259" key="5">
    <source>
        <dbReference type="Pfam" id="PF02836"/>
    </source>
</evidence>
<dbReference type="InterPro" id="IPR017853">
    <property type="entry name" value="GH"/>
</dbReference>
<dbReference type="PANTHER" id="PTHR42732:SF1">
    <property type="entry name" value="BETA-MANNOSIDASE"/>
    <property type="match status" value="1"/>
</dbReference>
<feature type="domain" description="Glycoside hydrolase family 2 immunoglobulin-like beta-sandwich" evidence="4">
    <location>
        <begin position="201"/>
        <end position="307"/>
    </location>
</feature>
<gene>
    <name evidence="7" type="ORF">DXD04_08840</name>
</gene>
<evidence type="ECO:0000256" key="1">
    <source>
        <dbReference type="ARBA" id="ARBA00007401"/>
    </source>
</evidence>
<dbReference type="InterPro" id="IPR008979">
    <property type="entry name" value="Galactose-bd-like_sf"/>
</dbReference>
<dbReference type="GO" id="GO:0005975">
    <property type="term" value="P:carbohydrate metabolic process"/>
    <property type="evidence" value="ECO:0007669"/>
    <property type="project" value="InterPro"/>
</dbReference>
<dbReference type="GO" id="GO:0004553">
    <property type="term" value="F:hydrolase activity, hydrolyzing O-glycosyl compounds"/>
    <property type="evidence" value="ECO:0007669"/>
    <property type="project" value="InterPro"/>
</dbReference>
<dbReference type="InterPro" id="IPR036156">
    <property type="entry name" value="Beta-gal/glucu_dom_sf"/>
</dbReference>
<dbReference type="Proteomes" id="UP000260862">
    <property type="component" value="Unassembled WGS sequence"/>
</dbReference>
<evidence type="ECO:0000259" key="6">
    <source>
        <dbReference type="Pfam" id="PF02837"/>
    </source>
</evidence>
<dbReference type="Gene3D" id="2.60.120.260">
    <property type="entry name" value="Galactose-binding domain-like"/>
    <property type="match status" value="1"/>
</dbReference>
<dbReference type="RefSeq" id="WP_117672692.1">
    <property type="nucleotide sequence ID" value="NZ_CABOGR010000014.1"/>
</dbReference>
<evidence type="ECO:0000256" key="2">
    <source>
        <dbReference type="ARBA" id="ARBA00022801"/>
    </source>
</evidence>
<organism evidence="7 8">
    <name type="scientific">Phocaeicola plebeius</name>
    <dbReference type="NCBI Taxonomy" id="310297"/>
    <lineage>
        <taxon>Bacteria</taxon>
        <taxon>Pseudomonadati</taxon>
        <taxon>Bacteroidota</taxon>
        <taxon>Bacteroidia</taxon>
        <taxon>Bacteroidales</taxon>
        <taxon>Bacteroidaceae</taxon>
        <taxon>Phocaeicola</taxon>
    </lineage>
</organism>
<dbReference type="EMBL" id="QSQT01000014">
    <property type="protein sequence ID" value="RGK55893.1"/>
    <property type="molecule type" value="Genomic_DNA"/>
</dbReference>
<dbReference type="Pfam" id="PF02837">
    <property type="entry name" value="Glyco_hydro_2_N"/>
    <property type="match status" value="1"/>
</dbReference>
<dbReference type="InterPro" id="IPR006103">
    <property type="entry name" value="Glyco_hydro_2_cat"/>
</dbReference>
<dbReference type="Gene3D" id="2.60.40.10">
    <property type="entry name" value="Immunoglobulins"/>
    <property type="match status" value="1"/>
</dbReference>
<feature type="domain" description="Glycoside hydrolase family 2 catalytic" evidence="5">
    <location>
        <begin position="312"/>
        <end position="453"/>
    </location>
</feature>
<dbReference type="Pfam" id="PF00703">
    <property type="entry name" value="Glyco_hydro_2"/>
    <property type="match status" value="1"/>
</dbReference>
<dbReference type="InterPro" id="IPR006102">
    <property type="entry name" value="Ig-like_GH2"/>
</dbReference>
<sequence>MKNTLIAWLFCLPFASCTSPVTQMDLSGQWTVCLDSTDVGMDASYGGKLFDTSITLPGTTDEAHLGTKCTLKPALEKSQLLHLTRAYSYVGPAWYSREIQVPSDWKEKDCILHLERVLWDTQVWIDGQKVEGHEESLTTPHEYDLTPYIQPGKKQVLTVRVDNRKRYDMSVNDLAHAYTDATQVKWNGILGDMYIKAVEKTRVESLQLYPDAASRTVKAVVSVYNSSSQTAPVNLSLQVKGKDDSKSYASVETQAEAVKGYSTVELTCQLGDNAPLWDEFNPYLYDASVELVSGKSTSLTTETFGLRDIRHEENKLVLNDKPIFLRGTLECCIFPLTGTPPTDEASWEKLYASAREYGMNHLRFHSWCPPEAAFNVADEMGFYVQVELPVWSVTLGKDSATVEFLRAEAKRISKEYGNHPSFCFWSIGNELQYDFNILASMLGEMKAADDRHLYTTTSFTFEKGHGDWPENQDDFFVTQWTKKGWVRGQGVFNQELPSFDKDFRASIDGMEVPLVTHEVGQYSVYPDLTEIPKYTGTLMPLNFMAVKEDLEKKGLIDKAPEYLQASGKLAAILYKEEIERALKTPGISGFQLLDLHDFPGQGTALVGLLNAFWESKGILTGEEFREFCAPVVPLLRFPKAVYTNNETFEAQIELCNYGKDELKNSTLSWEITADGRSLGKGKTPAAALAFGHNGGLGKISFPLQQVTNASKLEVCLSLDGTEYRNRWNVWVYPSSVDTKWGDVKYTRSYDEAMALLKKGEKVLFNPDWRTLQGIEGKFVPVFWSPVHFPNQAGTMGVLCNPTHPALADFPTDMHTDWQWWDLNINSTTLVVDSLQGGASVVEMVDNFVHNRRLTSLYEGRVGEGKLMLATFDLQTALDKRPVARQMLYSILNYMNSEEFAPTQLEGLDKIKDMFGTARNQKQPAKGIY</sequence>
<dbReference type="AlphaFoldDB" id="A0A3E4N1Q3"/>
<dbReference type="SUPFAM" id="SSF51445">
    <property type="entry name" value="(Trans)glycosidases"/>
    <property type="match status" value="1"/>
</dbReference>
<name>A0A3E4N1Q3_9BACT</name>